<keyword evidence="4" id="KW-0472">Membrane</keyword>
<keyword evidence="4" id="KW-0812">Transmembrane</keyword>
<dbReference type="CDD" id="cd06170">
    <property type="entry name" value="LuxR_C_like"/>
    <property type="match status" value="1"/>
</dbReference>
<dbReference type="GO" id="GO:0006355">
    <property type="term" value="P:regulation of DNA-templated transcription"/>
    <property type="evidence" value="ECO:0007669"/>
    <property type="project" value="InterPro"/>
</dbReference>
<evidence type="ECO:0000313" key="7">
    <source>
        <dbReference type="Proteomes" id="UP000488839"/>
    </source>
</evidence>
<reference evidence="6 7" key="1">
    <citation type="submission" date="2019-11" db="EMBL/GenBank/DDBJ databases">
        <title>Whole genome shotgun sequencing (WGS) data from Adlercreutzia equolifaciens ResAG-91, Eggerthella lenta MRI-F36, MRI-F37, MRI-F40, ResAG-49, ResAG-88, ResAG-121, ResAG-145, and Gordonibacter sp. ResAG-5, ResAG-26, ResAG-43, ResAG-50, ResAG-59.</title>
        <authorList>
            <person name="Stoll D.A."/>
            <person name="Danylec N."/>
            <person name="Franz C.M.A.P."/>
            <person name="Huch M."/>
        </authorList>
    </citation>
    <scope>NUCLEOTIDE SEQUENCE [LARGE SCALE GENOMIC DNA]</scope>
    <source>
        <strain evidence="6 7">ResAG-91</strain>
    </source>
</reference>
<dbReference type="GO" id="GO:0003677">
    <property type="term" value="F:DNA binding"/>
    <property type="evidence" value="ECO:0007669"/>
    <property type="project" value="UniProtKB-KW"/>
</dbReference>
<dbReference type="PRINTS" id="PR00038">
    <property type="entry name" value="HTHLUXR"/>
</dbReference>
<keyword evidence="2" id="KW-0238">DNA-binding</keyword>
<dbReference type="Gene3D" id="1.10.10.10">
    <property type="entry name" value="Winged helix-like DNA-binding domain superfamily/Winged helix DNA-binding domain"/>
    <property type="match status" value="1"/>
</dbReference>
<name>A0A7K1T4X4_9ACTN</name>
<keyword evidence="3" id="KW-0804">Transcription</keyword>
<protein>
    <recommendedName>
        <fullName evidence="5">HTH luxR-type domain-containing protein</fullName>
    </recommendedName>
</protein>
<dbReference type="SMART" id="SM00421">
    <property type="entry name" value="HTH_LUXR"/>
    <property type="match status" value="1"/>
</dbReference>
<dbReference type="PANTHER" id="PTHR44688:SF16">
    <property type="entry name" value="DNA-BINDING TRANSCRIPTIONAL ACTIVATOR DEVR_DOSR"/>
    <property type="match status" value="1"/>
</dbReference>
<feature type="transmembrane region" description="Helical" evidence="4">
    <location>
        <begin position="239"/>
        <end position="259"/>
    </location>
</feature>
<keyword evidence="4" id="KW-1133">Transmembrane helix</keyword>
<evidence type="ECO:0000256" key="2">
    <source>
        <dbReference type="ARBA" id="ARBA00023125"/>
    </source>
</evidence>
<dbReference type="RefSeq" id="WP_114539429.1">
    <property type="nucleotide sequence ID" value="NZ_WPOO01000006.1"/>
</dbReference>
<proteinExistence type="predicted"/>
<dbReference type="InterPro" id="IPR000792">
    <property type="entry name" value="Tscrpt_reg_LuxR_C"/>
</dbReference>
<evidence type="ECO:0000259" key="5">
    <source>
        <dbReference type="PROSITE" id="PS50043"/>
    </source>
</evidence>
<dbReference type="AlphaFoldDB" id="A0A7K1T4X4"/>
<evidence type="ECO:0000313" key="6">
    <source>
        <dbReference type="EMBL" id="MVN58675.1"/>
    </source>
</evidence>
<feature type="transmembrane region" description="Helical" evidence="4">
    <location>
        <begin position="15"/>
        <end position="31"/>
    </location>
</feature>
<accession>A0A7K1T4X4</accession>
<feature type="transmembrane region" description="Helical" evidence="4">
    <location>
        <begin position="328"/>
        <end position="351"/>
    </location>
</feature>
<dbReference type="Pfam" id="PF00196">
    <property type="entry name" value="GerE"/>
    <property type="match status" value="1"/>
</dbReference>
<organism evidence="6 7">
    <name type="scientific">Adlercreutzia rubneri</name>
    <dbReference type="NCBI Taxonomy" id="2916441"/>
    <lineage>
        <taxon>Bacteria</taxon>
        <taxon>Bacillati</taxon>
        <taxon>Actinomycetota</taxon>
        <taxon>Coriobacteriia</taxon>
        <taxon>Eggerthellales</taxon>
        <taxon>Eggerthellaceae</taxon>
        <taxon>Adlercreutzia</taxon>
    </lineage>
</organism>
<feature type="domain" description="HTH luxR-type" evidence="5">
    <location>
        <begin position="421"/>
        <end position="485"/>
    </location>
</feature>
<dbReference type="InterPro" id="IPR036388">
    <property type="entry name" value="WH-like_DNA-bd_sf"/>
</dbReference>
<evidence type="ECO:0000256" key="3">
    <source>
        <dbReference type="ARBA" id="ARBA00023163"/>
    </source>
</evidence>
<keyword evidence="1" id="KW-0805">Transcription regulation</keyword>
<feature type="transmembrane region" description="Helical" evidence="4">
    <location>
        <begin position="302"/>
        <end position="321"/>
    </location>
</feature>
<dbReference type="Proteomes" id="UP000488839">
    <property type="component" value="Unassembled WGS sequence"/>
</dbReference>
<dbReference type="PROSITE" id="PS00622">
    <property type="entry name" value="HTH_LUXR_1"/>
    <property type="match status" value="1"/>
</dbReference>
<dbReference type="PANTHER" id="PTHR44688">
    <property type="entry name" value="DNA-BINDING TRANSCRIPTIONAL ACTIVATOR DEVR_DOSR"/>
    <property type="match status" value="1"/>
</dbReference>
<feature type="transmembrane region" description="Helical" evidence="4">
    <location>
        <begin position="83"/>
        <end position="103"/>
    </location>
</feature>
<dbReference type="EMBL" id="WPOO01000006">
    <property type="protein sequence ID" value="MVN58675.1"/>
    <property type="molecule type" value="Genomic_DNA"/>
</dbReference>
<feature type="transmembrane region" description="Helical" evidence="4">
    <location>
        <begin position="51"/>
        <end position="71"/>
    </location>
</feature>
<dbReference type="SUPFAM" id="SSF46894">
    <property type="entry name" value="C-terminal effector domain of the bipartite response regulators"/>
    <property type="match status" value="1"/>
</dbReference>
<dbReference type="PROSITE" id="PS50043">
    <property type="entry name" value="HTH_LUXR_2"/>
    <property type="match status" value="1"/>
</dbReference>
<evidence type="ECO:0000256" key="4">
    <source>
        <dbReference type="SAM" id="Phobius"/>
    </source>
</evidence>
<gene>
    <name evidence="6" type="ORF">GO707_05490</name>
</gene>
<feature type="transmembrane region" description="Helical" evidence="4">
    <location>
        <begin position="211"/>
        <end position="233"/>
    </location>
</feature>
<evidence type="ECO:0000256" key="1">
    <source>
        <dbReference type="ARBA" id="ARBA00023015"/>
    </source>
</evidence>
<sequence length="485" mass="52671">MGGLFAALSDEGKKWPGIHCFALAFYMAWYHMTFFGESWIRFNAAGPVERIFLFVAPSLTLVAAFVAAAFLPRRTLRVLSLPLAISGFALVATAGSLLMLFSVGFLTPFFFGLGSCVSAAGMAPLAVRIGLDLAEEGPKRAFLFISASSVLSMLIWFVVSCVTLISAGLVLALLPMTTTALVLTGPYRKGGKRADEAEEGERGLRVSLVDFWRFFSAFFVFAAVAGMGRVLFLDASQEGYLHSMMFLALVSCLSLMLLAVKGLSVSMLRGVYYLVVVSCVFALLLVFAVGVDAHWMFELTNALYLVLDVLSWCLIAAAAFVGRKRALCIVAFGRAAFLAGSIAGYLLGAGYLKSIYSFQGGEYLWVALVLVVVCCATVVLSGGNLVELTQVSIQEAPEVTDRSAFDLQQAREEYLNHKCERIAAQYHLPPRTAEVLGMLAAGRGNKEIAEELCMGLNTVRTHVQNIYQKLDVHSRSDLASFIEQY</sequence>
<dbReference type="InterPro" id="IPR016032">
    <property type="entry name" value="Sig_transdc_resp-reg_C-effctor"/>
</dbReference>
<keyword evidence="7" id="KW-1185">Reference proteome</keyword>
<comment type="caution">
    <text evidence="6">The sequence shown here is derived from an EMBL/GenBank/DDBJ whole genome shotgun (WGS) entry which is preliminary data.</text>
</comment>
<feature type="transmembrane region" description="Helical" evidence="4">
    <location>
        <begin position="109"/>
        <end position="129"/>
    </location>
</feature>
<feature type="transmembrane region" description="Helical" evidence="4">
    <location>
        <begin position="271"/>
        <end position="290"/>
    </location>
</feature>
<feature type="transmembrane region" description="Helical" evidence="4">
    <location>
        <begin position="363"/>
        <end position="386"/>
    </location>
</feature>